<comment type="caution">
    <text evidence="8">Lacks conserved residue(s) required for the propagation of feature annotation.</text>
</comment>
<dbReference type="GeneTree" id="ENSGT00950000182881"/>
<evidence type="ECO:0000256" key="9">
    <source>
        <dbReference type="SAM" id="Coils"/>
    </source>
</evidence>
<keyword evidence="5 8" id="KW-1133">Transmembrane helix</keyword>
<dbReference type="GO" id="GO:0051117">
    <property type="term" value="F:ATPase binding"/>
    <property type="evidence" value="ECO:0007669"/>
    <property type="project" value="TreeGrafter"/>
</dbReference>
<accession>A0A803YHG3</accession>
<reference evidence="10 11" key="1">
    <citation type="journal article" date="2010" name="PLoS Biol.">
        <title>Multi-platform next-generation sequencing of the domestic turkey (Meleagris gallopavo): genome assembly and analysis.</title>
        <authorList>
            <person name="Dalloul R.A."/>
            <person name="Long J.A."/>
            <person name="Zimin A.V."/>
            <person name="Aslam L."/>
            <person name="Beal K."/>
            <person name="Blomberg L.A."/>
            <person name="Bouffard P."/>
            <person name="Burt D.W."/>
            <person name="Crasta O."/>
            <person name="Crooijmans R.P."/>
            <person name="Cooper K."/>
            <person name="Coulombe R.A."/>
            <person name="De S."/>
            <person name="Delany M.E."/>
            <person name="Dodgson J.B."/>
            <person name="Dong J.J."/>
            <person name="Evans C."/>
            <person name="Frederickson K.M."/>
            <person name="Flicek P."/>
            <person name="Florea L."/>
            <person name="Folkerts O."/>
            <person name="Groenen M.A."/>
            <person name="Harkins T.T."/>
            <person name="Herrero J."/>
            <person name="Hoffmann S."/>
            <person name="Megens H.J."/>
            <person name="Jiang A."/>
            <person name="de Jong P."/>
            <person name="Kaiser P."/>
            <person name="Kim H."/>
            <person name="Kim K.W."/>
            <person name="Kim S."/>
            <person name="Langenberger D."/>
            <person name="Lee M.K."/>
            <person name="Lee T."/>
            <person name="Mane S."/>
            <person name="Marcais G."/>
            <person name="Marz M."/>
            <person name="McElroy A.P."/>
            <person name="Modise T."/>
            <person name="Nefedov M."/>
            <person name="Notredame C."/>
            <person name="Paton I.R."/>
            <person name="Payne W.S."/>
            <person name="Pertea G."/>
            <person name="Prickett D."/>
            <person name="Puiu D."/>
            <person name="Qioa D."/>
            <person name="Raineri E."/>
            <person name="Ruffier M."/>
            <person name="Salzberg S.L."/>
            <person name="Schatz M.C."/>
            <person name="Scheuring C."/>
            <person name="Schmidt C.J."/>
            <person name="Schroeder S."/>
            <person name="Searle S.M."/>
            <person name="Smith E.J."/>
            <person name="Smith J."/>
            <person name="Sonstegard T.S."/>
            <person name="Stadler P.F."/>
            <person name="Tafer H."/>
            <person name="Tu Z.J."/>
            <person name="Van Tassell C.P."/>
            <person name="Vilella A.J."/>
            <person name="Williams K.P."/>
            <person name="Yorke J.A."/>
            <person name="Zhang L."/>
            <person name="Zhang H.B."/>
            <person name="Zhang X."/>
            <person name="Zhang Y."/>
            <person name="Reed K.M."/>
        </authorList>
    </citation>
    <scope>NUCLEOTIDE SEQUENCE [LARGE SCALE GENOMIC DNA]</scope>
</reference>
<evidence type="ECO:0000256" key="6">
    <source>
        <dbReference type="ARBA" id="ARBA00023065"/>
    </source>
</evidence>
<name>A0A803YHG3_MELGA</name>
<dbReference type="GO" id="GO:0033179">
    <property type="term" value="C:proton-transporting V-type ATPase, V0 domain"/>
    <property type="evidence" value="ECO:0007669"/>
    <property type="project" value="InterPro"/>
</dbReference>
<feature type="coiled-coil region" evidence="9">
    <location>
        <begin position="94"/>
        <end position="128"/>
    </location>
</feature>
<keyword evidence="4 8" id="KW-0812">Transmembrane</keyword>
<dbReference type="InterPro" id="IPR002490">
    <property type="entry name" value="V-ATPase_116kDa_su"/>
</dbReference>
<dbReference type="InParanoid" id="A0A803YHG3"/>
<reference evidence="10" key="2">
    <citation type="submission" date="2025-08" db="UniProtKB">
        <authorList>
            <consortium name="Ensembl"/>
        </authorList>
    </citation>
    <scope>IDENTIFICATION</scope>
</reference>
<dbReference type="GO" id="GO:0005886">
    <property type="term" value="C:plasma membrane"/>
    <property type="evidence" value="ECO:0007669"/>
    <property type="project" value="TreeGrafter"/>
</dbReference>
<evidence type="ECO:0000256" key="1">
    <source>
        <dbReference type="ARBA" id="ARBA00004141"/>
    </source>
</evidence>
<dbReference type="PANTHER" id="PTHR11629:SF68">
    <property type="entry name" value="V-TYPE PROTON ATPASE 116 KDA SUBUNIT A 1"/>
    <property type="match status" value="1"/>
</dbReference>
<gene>
    <name evidence="10" type="primary">LOC104914617</name>
</gene>
<evidence type="ECO:0000313" key="10">
    <source>
        <dbReference type="Ensembl" id="ENSMGAP00000031210.1"/>
    </source>
</evidence>
<dbReference type="KEGG" id="mgp:104914617"/>
<proteinExistence type="inferred from homology"/>
<dbReference type="GO" id="GO:0007035">
    <property type="term" value="P:vacuolar acidification"/>
    <property type="evidence" value="ECO:0007669"/>
    <property type="project" value="TreeGrafter"/>
</dbReference>
<dbReference type="GO" id="GO:0016471">
    <property type="term" value="C:vacuolar proton-transporting V-type ATPase complex"/>
    <property type="evidence" value="ECO:0007669"/>
    <property type="project" value="TreeGrafter"/>
</dbReference>
<dbReference type="PANTHER" id="PTHR11629">
    <property type="entry name" value="VACUOLAR PROTON ATPASES"/>
    <property type="match status" value="1"/>
</dbReference>
<sequence>MGELFRSEEMTLAQLFLQSEAAYCCVSELGELGKVQFRDLNPDVNVFQRKFVNEVRRCEEMDRKLRFVEKEIKKANIPIMDTGENPEVPFPRDMIDLEANFEKIENELKEINTNQEALKRNFLELTELKFILRKTQQFFDEVRIPGVGQHLGSRFSSLKLPFLFSNIFSVVVLDSRFIFLLYLRKLLKLFSISHAVHIAMGT</sequence>
<keyword evidence="11" id="KW-1185">Reference proteome</keyword>
<evidence type="ECO:0000256" key="8">
    <source>
        <dbReference type="RuleBase" id="RU361189"/>
    </source>
</evidence>
<evidence type="ECO:0000256" key="3">
    <source>
        <dbReference type="ARBA" id="ARBA00022448"/>
    </source>
</evidence>
<dbReference type="Proteomes" id="UP000001645">
    <property type="component" value="Chromosome 29"/>
</dbReference>
<reference evidence="10" key="3">
    <citation type="submission" date="2025-09" db="UniProtKB">
        <authorList>
            <consortium name="Ensembl"/>
        </authorList>
    </citation>
    <scope>IDENTIFICATION</scope>
</reference>
<dbReference type="Pfam" id="PF01496">
    <property type="entry name" value="V_ATPase_I"/>
    <property type="match status" value="1"/>
</dbReference>
<dbReference type="GO" id="GO:0046961">
    <property type="term" value="F:proton-transporting ATPase activity, rotational mechanism"/>
    <property type="evidence" value="ECO:0007669"/>
    <property type="project" value="InterPro"/>
</dbReference>
<comment type="function">
    <text evidence="8">Essential component of the vacuolar proton pump (V-ATPase), a multimeric enzyme that catalyzes the translocation of protons across the membranes. Required for assembly and activity of the V-ATPase.</text>
</comment>
<evidence type="ECO:0000256" key="5">
    <source>
        <dbReference type="ARBA" id="ARBA00022989"/>
    </source>
</evidence>
<keyword evidence="7 8" id="KW-0472">Membrane</keyword>
<keyword evidence="6 8" id="KW-0406">Ion transport</keyword>
<dbReference type="Ensembl" id="ENSMGAT00000034713.1">
    <property type="protein sequence ID" value="ENSMGAP00000031210.1"/>
    <property type="gene ID" value="ENSMGAG00000021221.1"/>
</dbReference>
<dbReference type="RefSeq" id="XP_010722970.1">
    <property type="nucleotide sequence ID" value="XM_010724668.3"/>
</dbReference>
<dbReference type="GeneID" id="104914617"/>
<keyword evidence="8" id="KW-0375">Hydrogen ion transport</keyword>
<keyword evidence="9" id="KW-0175">Coiled coil</keyword>
<protein>
    <recommendedName>
        <fullName evidence="8">V-type proton ATPase subunit a</fullName>
    </recommendedName>
</protein>
<dbReference type="AlphaFoldDB" id="A0A803YHG3"/>
<evidence type="ECO:0000313" key="11">
    <source>
        <dbReference type="Proteomes" id="UP000001645"/>
    </source>
</evidence>
<comment type="similarity">
    <text evidence="2 8">Belongs to the V-ATPase 116 kDa subunit family.</text>
</comment>
<evidence type="ECO:0000256" key="7">
    <source>
        <dbReference type="ARBA" id="ARBA00023136"/>
    </source>
</evidence>
<comment type="subcellular location">
    <subcellularLocation>
        <location evidence="1">Membrane</location>
        <topology evidence="1">Multi-pass membrane protein</topology>
    </subcellularLocation>
</comment>
<keyword evidence="3 8" id="KW-0813">Transport</keyword>
<evidence type="ECO:0000256" key="4">
    <source>
        <dbReference type="ARBA" id="ARBA00022692"/>
    </source>
</evidence>
<feature type="transmembrane region" description="Helical" evidence="8">
    <location>
        <begin position="162"/>
        <end position="183"/>
    </location>
</feature>
<evidence type="ECO:0000256" key="2">
    <source>
        <dbReference type="ARBA" id="ARBA00009904"/>
    </source>
</evidence>
<organism evidence="10 11">
    <name type="scientific">Meleagris gallopavo</name>
    <name type="common">Wild turkey</name>
    <dbReference type="NCBI Taxonomy" id="9103"/>
    <lineage>
        <taxon>Eukaryota</taxon>
        <taxon>Metazoa</taxon>
        <taxon>Chordata</taxon>
        <taxon>Craniata</taxon>
        <taxon>Vertebrata</taxon>
        <taxon>Euteleostomi</taxon>
        <taxon>Archelosauria</taxon>
        <taxon>Archosauria</taxon>
        <taxon>Dinosauria</taxon>
        <taxon>Saurischia</taxon>
        <taxon>Theropoda</taxon>
        <taxon>Coelurosauria</taxon>
        <taxon>Aves</taxon>
        <taxon>Neognathae</taxon>
        <taxon>Galloanserae</taxon>
        <taxon>Galliformes</taxon>
        <taxon>Phasianidae</taxon>
        <taxon>Meleagridinae</taxon>
        <taxon>Meleagris</taxon>
    </lineage>
</organism>